<keyword evidence="7" id="KW-1185">Reference proteome</keyword>
<accession>A0A7W6BK95</accession>
<dbReference type="Proteomes" id="UP000571950">
    <property type="component" value="Unassembled WGS sequence"/>
</dbReference>
<feature type="domain" description="IclR-ED" evidence="5">
    <location>
        <begin position="69"/>
        <end position="226"/>
    </location>
</feature>
<dbReference type="PROSITE" id="PS51078">
    <property type="entry name" value="ICLR_ED"/>
    <property type="match status" value="1"/>
</dbReference>
<dbReference type="Gene3D" id="1.10.10.10">
    <property type="entry name" value="Winged helix-like DNA-binding domain superfamily/Winged helix DNA-binding domain"/>
    <property type="match status" value="1"/>
</dbReference>
<dbReference type="InterPro" id="IPR005471">
    <property type="entry name" value="Tscrpt_reg_IclR_N"/>
</dbReference>
<organism evidence="6 7">
    <name type="scientific">Sphingobium jiangsuense</name>
    <dbReference type="NCBI Taxonomy" id="870476"/>
    <lineage>
        <taxon>Bacteria</taxon>
        <taxon>Pseudomonadati</taxon>
        <taxon>Pseudomonadota</taxon>
        <taxon>Alphaproteobacteria</taxon>
        <taxon>Sphingomonadales</taxon>
        <taxon>Sphingomonadaceae</taxon>
        <taxon>Sphingobium</taxon>
    </lineage>
</organism>
<dbReference type="SMART" id="SM00346">
    <property type="entry name" value="HTH_ICLR"/>
    <property type="match status" value="1"/>
</dbReference>
<dbReference type="PANTHER" id="PTHR30136">
    <property type="entry name" value="HELIX-TURN-HELIX TRANSCRIPTIONAL REGULATOR, ICLR FAMILY"/>
    <property type="match status" value="1"/>
</dbReference>
<dbReference type="SUPFAM" id="SSF55781">
    <property type="entry name" value="GAF domain-like"/>
    <property type="match status" value="1"/>
</dbReference>
<dbReference type="Gene3D" id="3.30.450.40">
    <property type="match status" value="2"/>
</dbReference>
<dbReference type="Pfam" id="PF09339">
    <property type="entry name" value="HTH_IclR"/>
    <property type="match status" value="1"/>
</dbReference>
<protein>
    <submittedName>
        <fullName evidence="6">DNA-binding IclR family transcriptional regulator</fullName>
    </submittedName>
</protein>
<evidence type="ECO:0000259" key="5">
    <source>
        <dbReference type="PROSITE" id="PS51078"/>
    </source>
</evidence>
<dbReference type="InterPro" id="IPR029016">
    <property type="entry name" value="GAF-like_dom_sf"/>
</dbReference>
<reference evidence="6 7" key="1">
    <citation type="submission" date="2020-08" db="EMBL/GenBank/DDBJ databases">
        <title>Genomic Encyclopedia of Type Strains, Phase IV (KMG-IV): sequencing the most valuable type-strain genomes for metagenomic binning, comparative biology and taxonomic classification.</title>
        <authorList>
            <person name="Goeker M."/>
        </authorList>
    </citation>
    <scope>NUCLEOTIDE SEQUENCE [LARGE SCALE GENOMIC DNA]</scope>
    <source>
        <strain evidence="6 7">DSM 26189</strain>
    </source>
</reference>
<dbReference type="RefSeq" id="WP_188072052.1">
    <property type="nucleotide sequence ID" value="NZ_BSPS01000054.1"/>
</dbReference>
<sequence length="237" mass="26257">MNSKAGVAAVDRAFDILHAFTREKPVLTLAEIARATGLYKSTILRLMGSLEKYGFVWQRADGSYQLGSGLLALSAIFQDSFELRDYVQPVLEELVAATNEGASFFIRDDEYQVCLFRIDGRHAIRDYSIRLGDRRVLNEGAASTILRRFETPSAQPVRPEDFCVVSVGRVDPEMAAMSMPVFGAGHALLGTISLSGPSLRFTPDYVEKLRPLLREACVRLSINLGETPARFALLHDD</sequence>
<dbReference type="InterPro" id="IPR014757">
    <property type="entry name" value="Tscrpt_reg_IclR_C"/>
</dbReference>
<keyword evidence="1" id="KW-0805">Transcription regulation</keyword>
<keyword evidence="3" id="KW-0804">Transcription</keyword>
<dbReference type="InterPro" id="IPR036390">
    <property type="entry name" value="WH_DNA-bd_sf"/>
</dbReference>
<evidence type="ECO:0000256" key="2">
    <source>
        <dbReference type="ARBA" id="ARBA00023125"/>
    </source>
</evidence>
<gene>
    <name evidence="6" type="ORF">GGR43_002261</name>
</gene>
<dbReference type="InterPro" id="IPR036388">
    <property type="entry name" value="WH-like_DNA-bd_sf"/>
</dbReference>
<dbReference type="PROSITE" id="PS51077">
    <property type="entry name" value="HTH_ICLR"/>
    <property type="match status" value="1"/>
</dbReference>
<keyword evidence="2 6" id="KW-0238">DNA-binding</keyword>
<name>A0A7W6BK95_9SPHN</name>
<evidence type="ECO:0000313" key="6">
    <source>
        <dbReference type="EMBL" id="MBB3926541.1"/>
    </source>
</evidence>
<dbReference type="EMBL" id="JACIDT010000007">
    <property type="protein sequence ID" value="MBB3926541.1"/>
    <property type="molecule type" value="Genomic_DNA"/>
</dbReference>
<dbReference type="GO" id="GO:0045892">
    <property type="term" value="P:negative regulation of DNA-templated transcription"/>
    <property type="evidence" value="ECO:0007669"/>
    <property type="project" value="TreeGrafter"/>
</dbReference>
<evidence type="ECO:0000259" key="4">
    <source>
        <dbReference type="PROSITE" id="PS51077"/>
    </source>
</evidence>
<dbReference type="SUPFAM" id="SSF46785">
    <property type="entry name" value="Winged helix' DNA-binding domain"/>
    <property type="match status" value="1"/>
</dbReference>
<evidence type="ECO:0000313" key="7">
    <source>
        <dbReference type="Proteomes" id="UP000571950"/>
    </source>
</evidence>
<dbReference type="PANTHER" id="PTHR30136:SF39">
    <property type="entry name" value="TRANSCRIPTIONAL REGULATORY PROTEIN"/>
    <property type="match status" value="1"/>
</dbReference>
<comment type="caution">
    <text evidence="6">The sequence shown here is derived from an EMBL/GenBank/DDBJ whole genome shotgun (WGS) entry which is preliminary data.</text>
</comment>
<dbReference type="AlphaFoldDB" id="A0A7W6BK95"/>
<evidence type="ECO:0000256" key="1">
    <source>
        <dbReference type="ARBA" id="ARBA00023015"/>
    </source>
</evidence>
<dbReference type="GO" id="GO:0003700">
    <property type="term" value="F:DNA-binding transcription factor activity"/>
    <property type="evidence" value="ECO:0007669"/>
    <property type="project" value="TreeGrafter"/>
</dbReference>
<evidence type="ECO:0000256" key="3">
    <source>
        <dbReference type="ARBA" id="ARBA00023163"/>
    </source>
</evidence>
<feature type="domain" description="HTH iclR-type" evidence="4">
    <location>
        <begin position="7"/>
        <end position="68"/>
    </location>
</feature>
<dbReference type="GO" id="GO:0003677">
    <property type="term" value="F:DNA binding"/>
    <property type="evidence" value="ECO:0007669"/>
    <property type="project" value="UniProtKB-KW"/>
</dbReference>
<proteinExistence type="predicted"/>
<dbReference type="InterPro" id="IPR050707">
    <property type="entry name" value="HTH_MetabolicPath_Reg"/>
</dbReference>